<name>A0ABR1A8Z5_HUSHU</name>
<dbReference type="SUPFAM" id="SSF50044">
    <property type="entry name" value="SH3-domain"/>
    <property type="match status" value="1"/>
</dbReference>
<accession>A0ABR1A8Z5</accession>
<evidence type="ECO:0000313" key="4">
    <source>
        <dbReference type="EMBL" id="KAK6493535.1"/>
    </source>
</evidence>
<dbReference type="PANTHER" id="PTHR22647">
    <property type="entry name" value="SH3 DOMAIN AND TETRATRICOPEPTIDE REPEATS CONTAINING PROTEIN"/>
    <property type="match status" value="1"/>
</dbReference>
<evidence type="ECO:0000259" key="3">
    <source>
        <dbReference type="SMART" id="SM00326"/>
    </source>
</evidence>
<feature type="region of interest" description="Disordered" evidence="2">
    <location>
        <begin position="438"/>
        <end position="499"/>
    </location>
</feature>
<dbReference type="EMBL" id="JAHFZB010000002">
    <property type="protein sequence ID" value="KAK6493535.1"/>
    <property type="molecule type" value="Genomic_DNA"/>
</dbReference>
<comment type="caution">
    <text evidence="4">The sequence shown here is derived from an EMBL/GenBank/DDBJ whole genome shotgun (WGS) entry which is preliminary data.</text>
</comment>
<dbReference type="Gene3D" id="1.25.40.10">
    <property type="entry name" value="Tetratricopeptide repeat domain"/>
    <property type="match status" value="3"/>
</dbReference>
<organism evidence="4 5">
    <name type="scientific">Huso huso</name>
    <name type="common">Beluga</name>
    <name type="synonym">Acipenser huso</name>
    <dbReference type="NCBI Taxonomy" id="61971"/>
    <lineage>
        <taxon>Eukaryota</taxon>
        <taxon>Metazoa</taxon>
        <taxon>Chordata</taxon>
        <taxon>Craniata</taxon>
        <taxon>Vertebrata</taxon>
        <taxon>Euteleostomi</taxon>
        <taxon>Actinopterygii</taxon>
        <taxon>Chondrostei</taxon>
        <taxon>Acipenseriformes</taxon>
        <taxon>Acipenseridae</taxon>
        <taxon>Huso</taxon>
    </lineage>
</organism>
<dbReference type="Proteomes" id="UP001369086">
    <property type="component" value="Unassembled WGS sequence"/>
</dbReference>
<dbReference type="SUPFAM" id="SSF48452">
    <property type="entry name" value="TPR-like"/>
    <property type="match status" value="3"/>
</dbReference>
<dbReference type="InterPro" id="IPR036028">
    <property type="entry name" value="SH3-like_dom_sf"/>
</dbReference>
<feature type="compositionally biased region" description="Basic and acidic residues" evidence="2">
    <location>
        <begin position="452"/>
        <end position="471"/>
    </location>
</feature>
<keyword evidence="1" id="KW-0728">SH3 domain</keyword>
<dbReference type="SMART" id="SM00028">
    <property type="entry name" value="TPR"/>
    <property type="match status" value="6"/>
</dbReference>
<evidence type="ECO:0000256" key="1">
    <source>
        <dbReference type="ARBA" id="ARBA00022443"/>
    </source>
</evidence>
<protein>
    <submittedName>
        <fullName evidence="4">SH3 domain and tetratricopeptide repeat-containing protein 1 isoform X1</fullName>
    </submittedName>
</protein>
<feature type="region of interest" description="Disordered" evidence="2">
    <location>
        <begin position="58"/>
        <end position="90"/>
    </location>
</feature>
<evidence type="ECO:0000256" key="2">
    <source>
        <dbReference type="SAM" id="MobiDB-lite"/>
    </source>
</evidence>
<feature type="compositionally biased region" description="Basic and acidic residues" evidence="2">
    <location>
        <begin position="79"/>
        <end position="88"/>
    </location>
</feature>
<dbReference type="PANTHER" id="PTHR22647:SF3">
    <property type="entry name" value="SH3 DOMAIN AND TETRATRICOPEPTIDE REPEAT-CONTAINING PROTEIN 1"/>
    <property type="match status" value="1"/>
</dbReference>
<dbReference type="InterPro" id="IPR001452">
    <property type="entry name" value="SH3_domain"/>
</dbReference>
<proteinExistence type="predicted"/>
<feature type="domain" description="SH3" evidence="3">
    <location>
        <begin position="318"/>
        <end position="383"/>
    </location>
</feature>
<gene>
    <name evidence="4" type="ORF">HHUSO_G3144</name>
</gene>
<reference evidence="4 5" key="1">
    <citation type="submission" date="2021-05" db="EMBL/GenBank/DDBJ databases">
        <authorList>
            <person name="Zahm M."/>
            <person name="Klopp C."/>
            <person name="Cabau C."/>
            <person name="Kuhl H."/>
            <person name="Suciu R."/>
            <person name="Ciorpac M."/>
            <person name="Holostenco D."/>
            <person name="Gessner J."/>
            <person name="Wuertz S."/>
            <person name="Hohne C."/>
            <person name="Stock M."/>
            <person name="Gislard M."/>
            <person name="Lluch J."/>
            <person name="Milhes M."/>
            <person name="Lampietro C."/>
            <person name="Lopez Roques C."/>
            <person name="Donnadieu C."/>
            <person name="Du K."/>
            <person name="Schartl M."/>
            <person name="Guiguen Y."/>
        </authorList>
    </citation>
    <scope>NUCLEOTIDE SEQUENCE [LARGE SCALE GENOMIC DNA]</scope>
    <source>
        <strain evidence="4">Hh-F2</strain>
        <tissue evidence="4">Blood</tissue>
    </source>
</reference>
<feature type="domain" description="SH3" evidence="3">
    <location>
        <begin position="234"/>
        <end position="292"/>
    </location>
</feature>
<dbReference type="SMART" id="SM00326">
    <property type="entry name" value="SH3"/>
    <property type="match status" value="2"/>
</dbReference>
<keyword evidence="5" id="KW-1185">Reference proteome</keyword>
<sequence>MLTMETKDRVKNGNFALYTIQEEKPSLVSVGTANNGFSDMFLKGTECGTMLRQPFATQSGISTGEFDDNEPGTSRHTTKAKDIDESQKEGSFSCSAAEDIFPTAIFVKLVMMRRESGLPDAELQEMLRGKLRILENDSGEVMAVFSELSARLLSIHSDQDLIVITFKTFEEIWKFSTYHSLGFVGHCMENLLLDQAFWLHHLDEEDAWINVLIDEESLSSMYRGIMMQEGTYFARCIAEQSYDSSSSGSELALQHNDIVIVEPLSSGSSWTAQSLVDGTRGVISKSALEPVGSFHQWFLKTYTESIWMCSNSVQFDFPFQIAVGSCFASVYSKGNGPDELAFQTGDSIEIVGFLVSCLEWFVGKHADSGKIGLVKTRDVKPSDSVCQSTEVFINEDEKSIFKFQEECFREDSITLLKKMSQTDTGTVYKMDKLGPLGSARMLPQETQSMVSDQERRELKDKRSISMERKEPQTSASLSEDEDAISIRSHPQPSGPGEPCFFISNSEENPSAEEFQPLLEFLNSLEYKPEFRNLYDFSFAFLNSTFHGYSEEEELVCYLGLARETARKKKMLWAQTRVCFLLGKLCAKKCKFSQARVYFEEALSVVKEDFMDMFLLIAVNTNLAAIYLKQKNKEKCSAIFERIAALLMGIPNYICSTEMESEILKYILKKTVLAQNKLAEARTCFLLAKFYTKRNENDRALPFIERLQLLTKELSIRIRTMPSDYYLTLGKLYGEKYLPHLAVSCVKHAALHSSSTLTDCLIGINFVLKNASRLYGMGRAGVVIPTQVGPYLKRALTFFSNKGEQAHCRTICLCLSQLYQHHKMFNKAICYLLNAINSESWTSSVDATDTLISLAWLHILNYQYEKALDILNSILDTSPSSCTPLQQGAVYNMRAIALRHVKDVRQAAESLQKALYICEEQDFKHNRAIVQANFGFLCVFAKATCLAETSLVKSVKLFSELQDAAHDISFITVLLELGQYYIGQNQKEKGPFYYEWAFLIAIMANHADCQIQATQLLCHFYRTVSQNEAQCIIYSEHLLALARKTGDKKLEGEILESISQLYFSLGTERAYKSALEYTKRSLGIFIDLKKKEKEAYAWLQAGKIYHTLRQNELVDLYIQVAQDSAVSTGDHYFALELFEAAGDVFFNGSWDRDKAVLFYRDRALPLAIKTGALKIQLRLSNKLVELLLNLKAFGEAVEYAQTAMAISISFDDQLNERVAYHRLATVYHCLGQCELAEHYYLKALSLCSSPLEFDEETLYYVKVYQTLGDMLFYELKDPHDAAGYYHLALAAAMDLGNKKSQLTLCTRLATIYHNFLVNRELSLFFYQKARVFAADLNVRRINLSPDQYYQNTAKTQLKTFV</sequence>
<dbReference type="InterPro" id="IPR042772">
    <property type="entry name" value="SH3TC1/SH3TC2"/>
</dbReference>
<dbReference type="InterPro" id="IPR011990">
    <property type="entry name" value="TPR-like_helical_dom_sf"/>
</dbReference>
<evidence type="ECO:0000313" key="5">
    <source>
        <dbReference type="Proteomes" id="UP001369086"/>
    </source>
</evidence>
<dbReference type="Pfam" id="PF13424">
    <property type="entry name" value="TPR_12"/>
    <property type="match status" value="1"/>
</dbReference>
<dbReference type="InterPro" id="IPR019734">
    <property type="entry name" value="TPR_rpt"/>
</dbReference>